<dbReference type="EMBL" id="CAJPDR010000621">
    <property type="protein sequence ID" value="CAF9940758.1"/>
    <property type="molecule type" value="Genomic_DNA"/>
</dbReference>
<dbReference type="Proteomes" id="UP000664203">
    <property type="component" value="Unassembled WGS sequence"/>
</dbReference>
<evidence type="ECO:0000313" key="1">
    <source>
        <dbReference type="EMBL" id="CAF9940758.1"/>
    </source>
</evidence>
<reference evidence="1" key="1">
    <citation type="submission" date="2021-03" db="EMBL/GenBank/DDBJ databases">
        <authorList>
            <person name="Tagirdzhanova G."/>
        </authorList>
    </citation>
    <scope>NUCLEOTIDE SEQUENCE</scope>
</reference>
<comment type="caution">
    <text evidence="1">The sequence shown here is derived from an EMBL/GenBank/DDBJ whole genome shotgun (WGS) entry which is preliminary data.</text>
</comment>
<keyword evidence="2" id="KW-1185">Reference proteome</keyword>
<gene>
    <name evidence="1" type="ORF">ALECFALPRED_008852</name>
</gene>
<proteinExistence type="predicted"/>
<organism evidence="1 2">
    <name type="scientific">Alectoria fallacina</name>
    <dbReference type="NCBI Taxonomy" id="1903189"/>
    <lineage>
        <taxon>Eukaryota</taxon>
        <taxon>Fungi</taxon>
        <taxon>Dikarya</taxon>
        <taxon>Ascomycota</taxon>
        <taxon>Pezizomycotina</taxon>
        <taxon>Lecanoromycetes</taxon>
        <taxon>OSLEUM clade</taxon>
        <taxon>Lecanoromycetidae</taxon>
        <taxon>Lecanorales</taxon>
        <taxon>Lecanorineae</taxon>
        <taxon>Parmeliaceae</taxon>
        <taxon>Alectoria</taxon>
    </lineage>
</organism>
<accession>A0A8H3PHF5</accession>
<evidence type="ECO:0000313" key="2">
    <source>
        <dbReference type="Proteomes" id="UP000664203"/>
    </source>
</evidence>
<protein>
    <submittedName>
        <fullName evidence="1">Uncharacterized protein</fullName>
    </submittedName>
</protein>
<name>A0A8H3PHF5_9LECA</name>
<dbReference type="AlphaFoldDB" id="A0A8H3PHF5"/>
<sequence>MLNGPLPLPNLATTTSDLLIGTYSEIFEEFIETKPHQRNVTLIQGDGSSDTVIIRHEVISLSPKNEQLYILDIAGAQHGCYDSVYPWNHYVESRVLALGKPEAFGQTQKDLLSDETCSRLTAAGVLRTMHEAFVRPLKVAVEVWQKENMPLGKMLKLPEEKFHKMREELISTIS</sequence>
<dbReference type="OrthoDB" id="432970at2759"/>